<dbReference type="Pfam" id="PF14087">
    <property type="entry name" value="DUF4267"/>
    <property type="match status" value="1"/>
</dbReference>
<gene>
    <name evidence="2" type="ORF">JOM49_002445</name>
</gene>
<dbReference type="EMBL" id="JAGGMS010000001">
    <property type="protein sequence ID" value="MBP2180919.1"/>
    <property type="molecule type" value="Genomic_DNA"/>
</dbReference>
<dbReference type="RefSeq" id="WP_209664404.1">
    <property type="nucleotide sequence ID" value="NZ_JAGGMS010000001.1"/>
</dbReference>
<protein>
    <recommendedName>
        <fullName evidence="4">DUF4267 domain-containing protein</fullName>
    </recommendedName>
</protein>
<keyword evidence="1" id="KW-1133">Transmembrane helix</keyword>
<evidence type="ECO:0000313" key="3">
    <source>
        <dbReference type="Proteomes" id="UP000741013"/>
    </source>
</evidence>
<sequence>MDTKIANGIVLLVGIGIIFIGARFLLAPEVSAAGYGVPVSAAGEYEAFLSAKGIRDIASGLVVLTLFALGQRRALGWVMLAVTVVPFTDGLIVLSHGSVAAAFGWHFSTAAGMLVAVALLLSARTPKAATAQDSASPAFQTT</sequence>
<keyword evidence="3" id="KW-1185">Reference proteome</keyword>
<feature type="transmembrane region" description="Helical" evidence="1">
    <location>
        <begin position="74"/>
        <end position="94"/>
    </location>
</feature>
<accession>A0ABS4PNC5</accession>
<evidence type="ECO:0008006" key="4">
    <source>
        <dbReference type="Google" id="ProtNLM"/>
    </source>
</evidence>
<name>A0ABS4PNC5_9PSEU</name>
<organism evidence="2 3">
    <name type="scientific">Amycolatopsis magusensis</name>
    <dbReference type="NCBI Taxonomy" id="882444"/>
    <lineage>
        <taxon>Bacteria</taxon>
        <taxon>Bacillati</taxon>
        <taxon>Actinomycetota</taxon>
        <taxon>Actinomycetes</taxon>
        <taxon>Pseudonocardiales</taxon>
        <taxon>Pseudonocardiaceae</taxon>
        <taxon>Amycolatopsis</taxon>
    </lineage>
</organism>
<evidence type="ECO:0000313" key="2">
    <source>
        <dbReference type="EMBL" id="MBP2180919.1"/>
    </source>
</evidence>
<dbReference type="Proteomes" id="UP000741013">
    <property type="component" value="Unassembled WGS sequence"/>
</dbReference>
<feature type="transmembrane region" description="Helical" evidence="1">
    <location>
        <begin position="7"/>
        <end position="27"/>
    </location>
</feature>
<evidence type="ECO:0000256" key="1">
    <source>
        <dbReference type="SAM" id="Phobius"/>
    </source>
</evidence>
<dbReference type="InterPro" id="IPR025363">
    <property type="entry name" value="DUF4267"/>
</dbReference>
<keyword evidence="1" id="KW-0812">Transmembrane</keyword>
<proteinExistence type="predicted"/>
<feature type="transmembrane region" description="Helical" evidence="1">
    <location>
        <begin position="47"/>
        <end position="67"/>
    </location>
</feature>
<reference evidence="2 3" key="1">
    <citation type="submission" date="2021-03" db="EMBL/GenBank/DDBJ databases">
        <title>Sequencing the genomes of 1000 actinobacteria strains.</title>
        <authorList>
            <person name="Klenk H.-P."/>
        </authorList>
    </citation>
    <scope>NUCLEOTIDE SEQUENCE [LARGE SCALE GENOMIC DNA]</scope>
    <source>
        <strain evidence="2 3">DSM 45510</strain>
    </source>
</reference>
<keyword evidence="1" id="KW-0472">Membrane</keyword>
<comment type="caution">
    <text evidence="2">The sequence shown here is derived from an EMBL/GenBank/DDBJ whole genome shotgun (WGS) entry which is preliminary data.</text>
</comment>
<feature type="transmembrane region" description="Helical" evidence="1">
    <location>
        <begin position="100"/>
        <end position="121"/>
    </location>
</feature>